<keyword evidence="2" id="KW-1185">Reference proteome</keyword>
<evidence type="ECO:0008006" key="3">
    <source>
        <dbReference type="Google" id="ProtNLM"/>
    </source>
</evidence>
<protein>
    <recommendedName>
        <fullName evidence="3">RNA polymerase sigma factor 70 region 4 type 2 domain-containing protein</fullName>
    </recommendedName>
</protein>
<reference evidence="1 2" key="1">
    <citation type="submission" date="2016-06" db="EMBL/GenBank/DDBJ databases">
        <authorList>
            <person name="Kjaerup R.B."/>
            <person name="Dalgaard T.S."/>
            <person name="Juul-Madsen H.R."/>
        </authorList>
    </citation>
    <scope>NUCLEOTIDE SEQUENCE [LARGE SCALE GENOMIC DNA]</scope>
    <source>
        <strain evidence="1">3</strain>
    </source>
</reference>
<dbReference type="STRING" id="1860102.ACCAA_700022"/>
<accession>A0A1A8XXM8</accession>
<dbReference type="EMBL" id="FLQX01000150">
    <property type="protein sequence ID" value="SBT09402.1"/>
    <property type="molecule type" value="Genomic_DNA"/>
</dbReference>
<sequence length="73" mass="8510">MPVDENTPLTVLDQAARERLKRHNRDLRIVAAWEAGRSYADIAVAFRLSRENVTDRIDRHLRIHASHDRLARP</sequence>
<evidence type="ECO:0000313" key="2">
    <source>
        <dbReference type="Proteomes" id="UP000199169"/>
    </source>
</evidence>
<gene>
    <name evidence="1" type="ORF">ACCAA_700022</name>
</gene>
<dbReference type="AlphaFoldDB" id="A0A1A8XXM8"/>
<name>A0A1A8XXM8_9PROT</name>
<organism evidence="1 2">
    <name type="scientific">Candidatus Accumulibacter aalborgensis</name>
    <dbReference type="NCBI Taxonomy" id="1860102"/>
    <lineage>
        <taxon>Bacteria</taxon>
        <taxon>Pseudomonadati</taxon>
        <taxon>Pseudomonadota</taxon>
        <taxon>Betaproteobacteria</taxon>
        <taxon>Candidatus Accumulibacter</taxon>
    </lineage>
</organism>
<proteinExistence type="predicted"/>
<dbReference type="Proteomes" id="UP000199169">
    <property type="component" value="Unassembled WGS sequence"/>
</dbReference>
<evidence type="ECO:0000313" key="1">
    <source>
        <dbReference type="EMBL" id="SBT09402.1"/>
    </source>
</evidence>